<dbReference type="InParanoid" id="L2GT23"/>
<dbReference type="GeneID" id="19879539"/>
<dbReference type="EMBL" id="GL877431">
    <property type="protein sequence ID" value="ELA46821.1"/>
    <property type="molecule type" value="Genomic_DNA"/>
</dbReference>
<keyword evidence="1" id="KW-0812">Transmembrane</keyword>
<dbReference type="RefSeq" id="XP_008074682.1">
    <property type="nucleotide sequence ID" value="XM_008076491.1"/>
</dbReference>
<name>L2GT23_VAVCU</name>
<evidence type="ECO:0000313" key="3">
    <source>
        <dbReference type="Proteomes" id="UP000011081"/>
    </source>
</evidence>
<feature type="transmembrane region" description="Helical" evidence="1">
    <location>
        <begin position="46"/>
        <end position="68"/>
    </location>
</feature>
<evidence type="ECO:0000256" key="1">
    <source>
        <dbReference type="SAM" id="Phobius"/>
    </source>
</evidence>
<accession>L2GT23</accession>
<evidence type="ECO:0000313" key="2">
    <source>
        <dbReference type="EMBL" id="ELA46821.1"/>
    </source>
</evidence>
<gene>
    <name evidence="2" type="ORF">VCUG_01665</name>
</gene>
<keyword evidence="1" id="KW-1133">Transmembrane helix</keyword>
<dbReference type="VEuPathDB" id="MicrosporidiaDB:VCUG_01665"/>
<reference evidence="3" key="1">
    <citation type="submission" date="2011-03" db="EMBL/GenBank/DDBJ databases">
        <title>The genome sequence of Vavraia culicis strain floridensis.</title>
        <authorList>
            <consortium name="The Broad Institute Genome Sequencing Platform"/>
            <person name="Cuomo C."/>
            <person name="Becnel J."/>
            <person name="Sanscrainte N."/>
            <person name="Young S.K."/>
            <person name="Zeng Q."/>
            <person name="Gargeya S."/>
            <person name="Fitzgerald M."/>
            <person name="Haas B."/>
            <person name="Abouelleil A."/>
            <person name="Alvarado L."/>
            <person name="Arachchi H.M."/>
            <person name="Berlin A."/>
            <person name="Chapman S.B."/>
            <person name="Gearin G."/>
            <person name="Goldberg J."/>
            <person name="Griggs A."/>
            <person name="Gujja S."/>
            <person name="Hansen M."/>
            <person name="Heiman D."/>
            <person name="Howarth C."/>
            <person name="Larimer J."/>
            <person name="Lui A."/>
            <person name="MacDonald P.J.P."/>
            <person name="McCowen C."/>
            <person name="Montmayeur A."/>
            <person name="Murphy C."/>
            <person name="Neiman D."/>
            <person name="Pearson M."/>
            <person name="Priest M."/>
            <person name="Roberts A."/>
            <person name="Saif S."/>
            <person name="Shea T."/>
            <person name="Sisk P."/>
            <person name="Stolte C."/>
            <person name="Sykes S."/>
            <person name="Wortman J."/>
            <person name="Nusbaum C."/>
            <person name="Birren B."/>
        </authorList>
    </citation>
    <scope>NUCLEOTIDE SEQUENCE [LARGE SCALE GENOMIC DNA]</scope>
    <source>
        <strain evidence="3">floridensis</strain>
    </source>
</reference>
<keyword evidence="1" id="KW-0472">Membrane</keyword>
<feature type="transmembrane region" description="Helical" evidence="1">
    <location>
        <begin position="7"/>
        <end position="26"/>
    </location>
</feature>
<proteinExistence type="predicted"/>
<sequence length="129" mass="14921">MLERENVVNTFLIIKFGISHLFIVIISSENEPNGNEIRLFCDNLLFMAHLTITIGQLISLITVLMDIYGQRLLQKYSMLSLSNFFLFKFNEMALRLFLEVNLAHLIGQCMDWIQSGNVILIWKVKVLAI</sequence>
<keyword evidence="3" id="KW-1185">Reference proteome</keyword>
<dbReference type="HOGENOM" id="CLU_1950447_0_0_1"/>
<protein>
    <submittedName>
        <fullName evidence="2">Uncharacterized protein</fullName>
    </submittedName>
</protein>
<dbReference type="Proteomes" id="UP000011081">
    <property type="component" value="Unassembled WGS sequence"/>
</dbReference>
<organism evidence="2 3">
    <name type="scientific">Vavraia culicis (isolate floridensis)</name>
    <name type="common">Microsporidian parasite</name>
    <dbReference type="NCBI Taxonomy" id="948595"/>
    <lineage>
        <taxon>Eukaryota</taxon>
        <taxon>Fungi</taxon>
        <taxon>Fungi incertae sedis</taxon>
        <taxon>Microsporidia</taxon>
        <taxon>Pleistophoridae</taxon>
        <taxon>Vavraia</taxon>
    </lineage>
</organism>
<dbReference type="AlphaFoldDB" id="L2GT23"/>